<evidence type="ECO:0000313" key="3">
    <source>
        <dbReference type="Proteomes" id="UP000367750"/>
    </source>
</evidence>
<proteinExistence type="predicted"/>
<dbReference type="EMBL" id="VYKK01000030">
    <property type="protein sequence ID" value="KAA8997164.1"/>
    <property type="molecule type" value="Genomic_DNA"/>
</dbReference>
<dbReference type="GO" id="GO:0016787">
    <property type="term" value="F:hydrolase activity"/>
    <property type="evidence" value="ECO:0007669"/>
    <property type="project" value="UniProtKB-KW"/>
</dbReference>
<dbReference type="SUPFAM" id="SSF53474">
    <property type="entry name" value="alpha/beta-Hydrolases"/>
    <property type="match status" value="1"/>
</dbReference>
<comment type="caution">
    <text evidence="2">The sequence shown here is derived from an EMBL/GenBank/DDBJ whole genome shotgun (WGS) entry which is preliminary data.</text>
</comment>
<gene>
    <name evidence="2" type="ORF">F4V43_17880</name>
</gene>
<dbReference type="InterPro" id="IPR029058">
    <property type="entry name" value="AB_hydrolase_fold"/>
</dbReference>
<evidence type="ECO:0000259" key="1">
    <source>
        <dbReference type="Pfam" id="PF12146"/>
    </source>
</evidence>
<dbReference type="Gene3D" id="3.40.50.1820">
    <property type="entry name" value="alpha/beta hydrolase"/>
    <property type="match status" value="1"/>
</dbReference>
<dbReference type="OrthoDB" id="9808543at2"/>
<feature type="domain" description="Serine aminopeptidase S33" evidence="1">
    <location>
        <begin position="27"/>
        <end position="149"/>
    </location>
</feature>
<name>A0A5J5FU33_9BACL</name>
<evidence type="ECO:0000313" key="2">
    <source>
        <dbReference type="EMBL" id="KAA8997164.1"/>
    </source>
</evidence>
<protein>
    <submittedName>
        <fullName evidence="2">Alpha/beta hydrolase</fullName>
    </submittedName>
</protein>
<reference evidence="2 3" key="1">
    <citation type="submission" date="2019-09" db="EMBL/GenBank/DDBJ databases">
        <title>Bacillus ochoae sp. nov., Paenibacillus whitsoniae sp. nov., Paenibacillus spiritus sp. nov. Isolated from the Mars Exploration Rover during spacecraft assembly.</title>
        <authorList>
            <person name="Seuylemezian A."/>
            <person name="Vaishampayan P."/>
        </authorList>
    </citation>
    <scope>NUCLEOTIDE SEQUENCE [LARGE SCALE GENOMIC DNA]</scope>
    <source>
        <strain evidence="2 3">MER_111</strain>
    </source>
</reference>
<keyword evidence="2" id="KW-0378">Hydrolase</keyword>
<dbReference type="RefSeq" id="WP_150459629.1">
    <property type="nucleotide sequence ID" value="NZ_VYKK01000030.1"/>
</dbReference>
<organism evidence="2 3">
    <name type="scientific">Paenibacillus spiritus</name>
    <dbReference type="NCBI Taxonomy" id="2496557"/>
    <lineage>
        <taxon>Bacteria</taxon>
        <taxon>Bacillati</taxon>
        <taxon>Bacillota</taxon>
        <taxon>Bacilli</taxon>
        <taxon>Bacillales</taxon>
        <taxon>Paenibacillaceae</taxon>
        <taxon>Paenibacillus</taxon>
    </lineage>
</organism>
<dbReference type="Proteomes" id="UP000367750">
    <property type="component" value="Unassembled WGS sequence"/>
</dbReference>
<dbReference type="Pfam" id="PF12146">
    <property type="entry name" value="Hydrolase_4"/>
    <property type="match status" value="1"/>
</dbReference>
<accession>A0A5J5FU33</accession>
<sequence length="274" mass="30384">MKNVQHFEIPAGDDAVLRCSRFSPAARAKALIVIAHGYKGFKDWGMFPYAAETLSRDYEVVTFNFSHGGIGEDLMNFTELEKFARNTYDRESRDLQVLLAYLSQHPKLGGLPLFLIGHSRGAGDCLLYALDHPGEAAGVICWNGVTDLDLFTEEQKQGMRENGRAFVLNGRTGQQMPLDAVILEDLERQRDRYQLIFRLAGADFPVVLIQGTGDGEHLIRGSQRLVDVRPDIEWVRIPGGNHTFGTVHPFAGTTPQLEAALAATRAFVERVLAG</sequence>
<dbReference type="InterPro" id="IPR022742">
    <property type="entry name" value="Hydrolase_4"/>
</dbReference>
<dbReference type="AlphaFoldDB" id="A0A5J5FU33"/>
<keyword evidence="3" id="KW-1185">Reference proteome</keyword>